<keyword evidence="2 5" id="KW-0812">Transmembrane</keyword>
<dbReference type="PROSITE" id="PS50261">
    <property type="entry name" value="G_PROTEIN_RECEP_F2_4"/>
    <property type="match status" value="1"/>
</dbReference>
<dbReference type="InterPro" id="IPR000832">
    <property type="entry name" value="GPCR_2_secretin-like"/>
</dbReference>
<dbReference type="PRINTS" id="PR00249">
    <property type="entry name" value="GPCRSECRETIN"/>
</dbReference>
<protein>
    <submittedName>
        <fullName evidence="7">Putative G-protein coupled receptor 112-like Protein</fullName>
    </submittedName>
</protein>
<dbReference type="CDD" id="cd15040">
    <property type="entry name" value="7tmB2_Adhesion"/>
    <property type="match status" value="1"/>
</dbReference>
<dbReference type="GO" id="GO:0004930">
    <property type="term" value="F:G protein-coupled receptor activity"/>
    <property type="evidence" value="ECO:0007669"/>
    <property type="project" value="InterPro"/>
</dbReference>
<dbReference type="Gene3D" id="2.60.220.50">
    <property type="match status" value="1"/>
</dbReference>
<comment type="subcellular location">
    <subcellularLocation>
        <location evidence="1">Membrane</location>
        <topology evidence="1">Multi-pass membrane protein</topology>
    </subcellularLocation>
</comment>
<dbReference type="HOGENOM" id="CLU_023006_0_0_1"/>
<dbReference type="Proteomes" id="UP000007266">
    <property type="component" value="Linkage group 2"/>
</dbReference>
<dbReference type="PANTHER" id="PTHR12011">
    <property type="entry name" value="ADHESION G-PROTEIN COUPLED RECEPTOR"/>
    <property type="match status" value="1"/>
</dbReference>
<evidence type="ECO:0000256" key="4">
    <source>
        <dbReference type="ARBA" id="ARBA00023136"/>
    </source>
</evidence>
<dbReference type="GO" id="GO:0007166">
    <property type="term" value="P:cell surface receptor signaling pathway"/>
    <property type="evidence" value="ECO:0007669"/>
    <property type="project" value="InterPro"/>
</dbReference>
<dbReference type="OMA" id="CLENSEW"/>
<evidence type="ECO:0000256" key="1">
    <source>
        <dbReference type="ARBA" id="ARBA00004141"/>
    </source>
</evidence>
<keyword evidence="8" id="KW-1185">Reference proteome</keyword>
<feature type="transmembrane region" description="Helical" evidence="5">
    <location>
        <begin position="520"/>
        <end position="548"/>
    </location>
</feature>
<feature type="transmembrane region" description="Helical" evidence="5">
    <location>
        <begin position="476"/>
        <end position="500"/>
    </location>
</feature>
<dbReference type="Pfam" id="PF00002">
    <property type="entry name" value="7tm_2"/>
    <property type="match status" value="1"/>
</dbReference>
<feature type="transmembrane region" description="Helical" evidence="5">
    <location>
        <begin position="595"/>
        <end position="616"/>
    </location>
</feature>
<evidence type="ECO:0000256" key="3">
    <source>
        <dbReference type="ARBA" id="ARBA00022989"/>
    </source>
</evidence>
<dbReference type="InterPro" id="IPR017981">
    <property type="entry name" value="GPCR_2-like_7TM"/>
</dbReference>
<evidence type="ECO:0000256" key="2">
    <source>
        <dbReference type="ARBA" id="ARBA00022692"/>
    </source>
</evidence>
<keyword evidence="3 5" id="KW-1133">Transmembrane helix</keyword>
<dbReference type="SUPFAM" id="SSF81321">
    <property type="entry name" value="Family A G protein-coupled receptor-like"/>
    <property type="match status" value="1"/>
</dbReference>
<dbReference type="Gene3D" id="1.20.1070.10">
    <property type="entry name" value="Rhodopsin 7-helix transmembrane proteins"/>
    <property type="match status" value="1"/>
</dbReference>
<dbReference type="InterPro" id="IPR046338">
    <property type="entry name" value="GAIN_dom_sf"/>
</dbReference>
<reference evidence="7 8" key="1">
    <citation type="journal article" date="2008" name="Nature">
        <title>The genome of the model beetle and pest Tribolium castaneum.</title>
        <authorList>
            <consortium name="Tribolium Genome Sequencing Consortium"/>
            <person name="Richards S."/>
            <person name="Gibbs R.A."/>
            <person name="Weinstock G.M."/>
            <person name="Brown S.J."/>
            <person name="Denell R."/>
            <person name="Beeman R.W."/>
            <person name="Gibbs R."/>
            <person name="Beeman R.W."/>
            <person name="Brown S.J."/>
            <person name="Bucher G."/>
            <person name="Friedrich M."/>
            <person name="Grimmelikhuijzen C.J."/>
            <person name="Klingler M."/>
            <person name="Lorenzen M."/>
            <person name="Richards S."/>
            <person name="Roth S."/>
            <person name="Schroder R."/>
            <person name="Tautz D."/>
            <person name="Zdobnov E.M."/>
            <person name="Muzny D."/>
            <person name="Gibbs R.A."/>
            <person name="Weinstock G.M."/>
            <person name="Attaway T."/>
            <person name="Bell S."/>
            <person name="Buhay C.J."/>
            <person name="Chandrabose M.N."/>
            <person name="Chavez D."/>
            <person name="Clerk-Blankenburg K.P."/>
            <person name="Cree A."/>
            <person name="Dao M."/>
            <person name="Davis C."/>
            <person name="Chacko J."/>
            <person name="Dinh H."/>
            <person name="Dugan-Rocha S."/>
            <person name="Fowler G."/>
            <person name="Garner T.T."/>
            <person name="Garnes J."/>
            <person name="Gnirke A."/>
            <person name="Hawes A."/>
            <person name="Hernandez J."/>
            <person name="Hines S."/>
            <person name="Holder M."/>
            <person name="Hume J."/>
            <person name="Jhangiani S.N."/>
            <person name="Joshi V."/>
            <person name="Khan Z.M."/>
            <person name="Jackson L."/>
            <person name="Kovar C."/>
            <person name="Kowis A."/>
            <person name="Lee S."/>
            <person name="Lewis L.R."/>
            <person name="Margolis J."/>
            <person name="Morgan M."/>
            <person name="Nazareth L.V."/>
            <person name="Nguyen N."/>
            <person name="Okwuonu G."/>
            <person name="Parker D."/>
            <person name="Richards S."/>
            <person name="Ruiz S.J."/>
            <person name="Santibanez J."/>
            <person name="Savard J."/>
            <person name="Scherer S.E."/>
            <person name="Schneider B."/>
            <person name="Sodergren E."/>
            <person name="Tautz D."/>
            <person name="Vattahil S."/>
            <person name="Villasana D."/>
            <person name="White C.S."/>
            <person name="Wright R."/>
            <person name="Park Y."/>
            <person name="Beeman R.W."/>
            <person name="Lord J."/>
            <person name="Oppert B."/>
            <person name="Lorenzen M."/>
            <person name="Brown S."/>
            <person name="Wang L."/>
            <person name="Savard J."/>
            <person name="Tautz D."/>
            <person name="Richards S."/>
            <person name="Weinstock G."/>
            <person name="Gibbs R.A."/>
            <person name="Liu Y."/>
            <person name="Worley K."/>
            <person name="Weinstock G."/>
            <person name="Elsik C.G."/>
            <person name="Reese J.T."/>
            <person name="Elhaik E."/>
            <person name="Landan G."/>
            <person name="Graur D."/>
            <person name="Arensburger P."/>
            <person name="Atkinson P."/>
            <person name="Beeman R.W."/>
            <person name="Beidler J."/>
            <person name="Brown S.J."/>
            <person name="Demuth J.P."/>
            <person name="Drury D.W."/>
            <person name="Du Y.Z."/>
            <person name="Fujiwara H."/>
            <person name="Lorenzen M."/>
            <person name="Maselli V."/>
            <person name="Osanai M."/>
            <person name="Park Y."/>
            <person name="Robertson H.M."/>
            <person name="Tu Z."/>
            <person name="Wang J.J."/>
            <person name="Wang S."/>
            <person name="Richards S."/>
            <person name="Song H."/>
            <person name="Zhang L."/>
            <person name="Sodergren E."/>
            <person name="Werner D."/>
            <person name="Stanke M."/>
            <person name="Morgenstern B."/>
            <person name="Solovyev V."/>
            <person name="Kosarev P."/>
            <person name="Brown G."/>
            <person name="Chen H.C."/>
            <person name="Ermolaeva O."/>
            <person name="Hlavina W."/>
            <person name="Kapustin Y."/>
            <person name="Kiryutin B."/>
            <person name="Kitts P."/>
            <person name="Maglott D."/>
            <person name="Pruitt K."/>
            <person name="Sapojnikov V."/>
            <person name="Souvorov A."/>
            <person name="Mackey A.J."/>
            <person name="Waterhouse R.M."/>
            <person name="Wyder S."/>
            <person name="Zdobnov E.M."/>
            <person name="Zdobnov E.M."/>
            <person name="Wyder S."/>
            <person name="Kriventseva E.V."/>
            <person name="Kadowaki T."/>
            <person name="Bork P."/>
            <person name="Aranda M."/>
            <person name="Bao R."/>
            <person name="Beermann A."/>
            <person name="Berns N."/>
            <person name="Bolognesi R."/>
            <person name="Bonneton F."/>
            <person name="Bopp D."/>
            <person name="Brown S.J."/>
            <person name="Bucher G."/>
            <person name="Butts T."/>
            <person name="Chaumot A."/>
            <person name="Denell R.E."/>
            <person name="Ferrier D.E."/>
            <person name="Friedrich M."/>
            <person name="Gordon C.M."/>
            <person name="Jindra M."/>
            <person name="Klingler M."/>
            <person name="Lan Q."/>
            <person name="Lattorff H.M."/>
            <person name="Laudet V."/>
            <person name="von Levetsow C."/>
            <person name="Liu Z."/>
            <person name="Lutz R."/>
            <person name="Lynch J.A."/>
            <person name="da Fonseca R.N."/>
            <person name="Posnien N."/>
            <person name="Reuter R."/>
            <person name="Roth S."/>
            <person name="Savard J."/>
            <person name="Schinko J.B."/>
            <person name="Schmitt C."/>
            <person name="Schoppmeier M."/>
            <person name="Schroder R."/>
            <person name="Shippy T.D."/>
            <person name="Simonnet F."/>
            <person name="Marques-Souza H."/>
            <person name="Tautz D."/>
            <person name="Tomoyasu Y."/>
            <person name="Trauner J."/>
            <person name="Van der Zee M."/>
            <person name="Vervoort M."/>
            <person name="Wittkopp N."/>
            <person name="Wimmer E.A."/>
            <person name="Yang X."/>
            <person name="Jones A.K."/>
            <person name="Sattelle D.B."/>
            <person name="Ebert P.R."/>
            <person name="Nelson D."/>
            <person name="Scott J.G."/>
            <person name="Beeman R.W."/>
            <person name="Muthukrishnan S."/>
            <person name="Kramer K.J."/>
            <person name="Arakane Y."/>
            <person name="Beeman R.W."/>
            <person name="Zhu Q."/>
            <person name="Hogenkamp D."/>
            <person name="Dixit R."/>
            <person name="Oppert B."/>
            <person name="Jiang H."/>
            <person name="Zou Z."/>
            <person name="Marshall J."/>
            <person name="Elpidina E."/>
            <person name="Vinokurov K."/>
            <person name="Oppert C."/>
            <person name="Zou Z."/>
            <person name="Evans J."/>
            <person name="Lu Z."/>
            <person name="Zhao P."/>
            <person name="Sumathipala N."/>
            <person name="Altincicek B."/>
            <person name="Vilcinskas A."/>
            <person name="Williams M."/>
            <person name="Hultmark D."/>
            <person name="Hetru C."/>
            <person name="Jiang H."/>
            <person name="Grimmelikhuijzen C.J."/>
            <person name="Hauser F."/>
            <person name="Cazzamali G."/>
            <person name="Williamson M."/>
            <person name="Park Y."/>
            <person name="Li B."/>
            <person name="Tanaka Y."/>
            <person name="Predel R."/>
            <person name="Neupert S."/>
            <person name="Schachtner J."/>
            <person name="Verleyen P."/>
            <person name="Raible F."/>
            <person name="Bork P."/>
            <person name="Friedrich M."/>
            <person name="Walden K.K."/>
            <person name="Robertson H.M."/>
            <person name="Angeli S."/>
            <person name="Foret S."/>
            <person name="Bucher G."/>
            <person name="Schuetz S."/>
            <person name="Maleszka R."/>
            <person name="Wimmer E.A."/>
            <person name="Beeman R.W."/>
            <person name="Lorenzen M."/>
            <person name="Tomoyasu Y."/>
            <person name="Miller S.C."/>
            <person name="Grossmann D."/>
            <person name="Bucher G."/>
        </authorList>
    </citation>
    <scope>NUCLEOTIDE SEQUENCE [LARGE SCALE GENOMIC DNA]</scope>
    <source>
        <strain evidence="7 8">Georgia GA2</strain>
    </source>
</reference>
<keyword evidence="7" id="KW-0675">Receptor</keyword>
<gene>
    <name evidence="7" type="primary">GLEAN_00764</name>
    <name evidence="7" type="ORF">TcasGA2_TC000764</name>
</gene>
<name>D6WD60_TRICA</name>
<accession>D6WD60</accession>
<evidence type="ECO:0000313" key="8">
    <source>
        <dbReference type="Proteomes" id="UP000007266"/>
    </source>
</evidence>
<organism evidence="7 8">
    <name type="scientific">Tribolium castaneum</name>
    <name type="common">Red flour beetle</name>
    <dbReference type="NCBI Taxonomy" id="7070"/>
    <lineage>
        <taxon>Eukaryota</taxon>
        <taxon>Metazoa</taxon>
        <taxon>Ecdysozoa</taxon>
        <taxon>Arthropoda</taxon>
        <taxon>Hexapoda</taxon>
        <taxon>Insecta</taxon>
        <taxon>Pterygota</taxon>
        <taxon>Neoptera</taxon>
        <taxon>Endopterygota</taxon>
        <taxon>Coleoptera</taxon>
        <taxon>Polyphaga</taxon>
        <taxon>Cucujiformia</taxon>
        <taxon>Tenebrionidae</taxon>
        <taxon>Tenebrionidae incertae sedis</taxon>
        <taxon>Tribolium</taxon>
    </lineage>
</organism>
<evidence type="ECO:0000259" key="6">
    <source>
        <dbReference type="PROSITE" id="PS50261"/>
    </source>
</evidence>
<dbReference type="GO" id="GO:0005886">
    <property type="term" value="C:plasma membrane"/>
    <property type="evidence" value="ECO:0000318"/>
    <property type="project" value="GO_Central"/>
</dbReference>
<proteinExistence type="predicted"/>
<feature type="domain" description="G-protein coupled receptors family 2 profile 2" evidence="6">
    <location>
        <begin position="375"/>
        <end position="618"/>
    </location>
</feature>
<feature type="transmembrane region" description="Helical" evidence="5">
    <location>
        <begin position="411"/>
        <end position="429"/>
    </location>
</feature>
<dbReference type="AlphaFoldDB" id="D6WD60"/>
<sequence>MVRNFLTNMDGKTVSDKLTGTTISGGLEIPPQTCPSNKLGIYYLFPFYKWPETQAGAWATPQGTVCLHENYTPVRRHCSEEAIWEDPDAERCAEVNVNDITNQLFELLRENSPEAINILVELTAKNQECFIPFDIYLISKILDKASEDSEIAENPDNFTGVISNLMDFEREILNVAQQLLNCTDNILYSFDKLLFKTQNTNITQSKLFVRAVQVANNVVGAMIKSKNTTSFDHFQFFPLDNVNQLQDEDFEIAFIVPQNFAKKHYYISLFYNDNLFNQNETVTLGSWILSILIPETRNDANSRIQIYFKEFNKYVNHSCNHWKYGNDENFIARPGKWKFDSVATKFKKEHYICEVDHTTHFGMLVSGTVPENFILDLITIFGSILSIIGIIVIVLTAILFEKWRNEMSRKIVINVSICLLLLIILFIISDRVNNGKGCITIGILLHYMVIAQFCWSLAVSYSSYRRYYMVFNNVTHIVKFCVFSWGIPLIIIVITATINIETYDKSPDEESSQICYPKGIYLKLGVCLPMAIILTINLIIYLFIIKNLTVTTLNLRKHVAKKSYNKQKVLVLLFFMMGMSWIFGVLVAFTDNIIFLYIFCTTATLHGFVIFIFYIVDSSEIKQQWKVAINKIIPKKLSATLSSKSQSTDIVSESVAGSFKY</sequence>
<feature type="transmembrane region" description="Helical" evidence="5">
    <location>
        <begin position="569"/>
        <end position="589"/>
    </location>
</feature>
<feature type="transmembrane region" description="Helical" evidence="5">
    <location>
        <begin position="441"/>
        <end position="464"/>
    </location>
</feature>
<keyword evidence="4 5" id="KW-0472">Membrane</keyword>
<dbReference type="STRING" id="7070.D6WD60"/>
<dbReference type="PANTHER" id="PTHR12011:SF347">
    <property type="entry name" value="FI21270P1-RELATED"/>
    <property type="match status" value="1"/>
</dbReference>
<dbReference type="PhylomeDB" id="D6WD60"/>
<evidence type="ECO:0000313" key="7">
    <source>
        <dbReference type="EMBL" id="EEZ98310.1"/>
    </source>
</evidence>
<reference evidence="7 8" key="2">
    <citation type="journal article" date="2010" name="Nucleic Acids Res.">
        <title>BeetleBase in 2010: revisions to provide comprehensive genomic information for Tribolium castaneum.</title>
        <authorList>
            <person name="Kim H.S."/>
            <person name="Murphy T."/>
            <person name="Xia J."/>
            <person name="Caragea D."/>
            <person name="Park Y."/>
            <person name="Beeman R.W."/>
            <person name="Lorenzen M.D."/>
            <person name="Butcher S."/>
            <person name="Manak J.R."/>
            <person name="Brown S.J."/>
        </authorList>
    </citation>
    <scope>GENOME REANNOTATION</scope>
    <source>
        <strain evidence="7 8">Georgia GA2</strain>
    </source>
</reference>
<feature type="transmembrane region" description="Helical" evidence="5">
    <location>
        <begin position="373"/>
        <end position="399"/>
    </location>
</feature>
<dbReference type="eggNOG" id="KOG4193">
    <property type="taxonomic scope" value="Eukaryota"/>
</dbReference>
<dbReference type="EMBL" id="KQ971312">
    <property type="protein sequence ID" value="EEZ98310.1"/>
    <property type="molecule type" value="Genomic_DNA"/>
</dbReference>
<evidence type="ECO:0000256" key="5">
    <source>
        <dbReference type="SAM" id="Phobius"/>
    </source>
</evidence>